<evidence type="ECO:0000313" key="11">
    <source>
        <dbReference type="EMBL" id="AMY10276.1"/>
    </source>
</evidence>
<evidence type="ECO:0000259" key="9">
    <source>
        <dbReference type="PROSITE" id="PS51201"/>
    </source>
</evidence>
<keyword evidence="6 8" id="KW-1133">Transmembrane helix</keyword>
<keyword evidence="3" id="KW-0813">Transport</keyword>
<evidence type="ECO:0000256" key="3">
    <source>
        <dbReference type="ARBA" id="ARBA00022448"/>
    </source>
</evidence>
<dbReference type="AlphaFoldDB" id="A0A143PPI2"/>
<dbReference type="Pfam" id="PF02254">
    <property type="entry name" value="TrkA_N"/>
    <property type="match status" value="1"/>
</dbReference>
<feature type="transmembrane region" description="Helical" evidence="8">
    <location>
        <begin position="174"/>
        <end position="195"/>
    </location>
</feature>
<feature type="transmembrane region" description="Helical" evidence="8">
    <location>
        <begin position="113"/>
        <end position="134"/>
    </location>
</feature>
<dbReference type="InterPro" id="IPR006037">
    <property type="entry name" value="RCK_C"/>
</dbReference>
<feature type="transmembrane region" description="Helical" evidence="8">
    <location>
        <begin position="294"/>
        <end position="315"/>
    </location>
</feature>
<evidence type="ECO:0000256" key="8">
    <source>
        <dbReference type="SAM" id="Phobius"/>
    </source>
</evidence>
<proteinExistence type="inferred from homology"/>
<dbReference type="Gene3D" id="3.40.50.720">
    <property type="entry name" value="NAD(P)-binding Rossmann-like Domain"/>
    <property type="match status" value="1"/>
</dbReference>
<dbReference type="KEGG" id="abac:LuPra_03506"/>
<feature type="transmembrane region" description="Helical" evidence="8">
    <location>
        <begin position="268"/>
        <end position="287"/>
    </location>
</feature>
<feature type="transmembrane region" description="Helical" evidence="8">
    <location>
        <begin position="215"/>
        <end position="248"/>
    </location>
</feature>
<evidence type="ECO:0000256" key="2">
    <source>
        <dbReference type="ARBA" id="ARBA00005551"/>
    </source>
</evidence>
<sequence length="653" mass="69804">MGIAADLAIVIVAGLVGGLIAQALRQPLILGYILAGVLVGPHSIGRAVTNTHDIELLAEIGVALLLFALGLEFSLKQLQPVRRIALIGTPIQMVLTILLGTALGHLFGWPWTMSLWLGALIALSSTMVILKTLMSQGRMGTLSSRVMIGVLIAQDLIVVPLMILLPALSDAEAGLHALAAATGKAVLFLGLMVVVGTRLLPRLMQVIAVRQSRELFLLAITAIGLGVGYATYLFGLSFAFGAFVAGLVLSESDYAHQALSDIIPLRDVFGMLFFASVGMLIDPRLLLATAGQVVVLLLAILVGKSLILAGLAYGFGYRNVVPLAVGLGLWQIGEFAFVLGRVGLASGALSAEAFALVLNAAVVSMVLTPAVSGLTGPIYAWWRRRSGREPFQTINLPASGLHDHVVIVGGGRVGRFTAQFLQRLTLPAVLVELDYRRFDQARTAGIAAVFGDATQEVVLEAVQVSRARLVLVTVPIISVTEAIIEQVRKINPQMRIVARAEGAEQLRHLQERGLAEVVQPELEAGLEMVRQSLLHMDYGVTEVHRLSTRLRQEMYGPLFGDGSDYQKLVQLGAAHQLFDFVWVEVASGSVMEGRRIADLALRTRTGATVVGIMRRGQMIANPGPTEALEACDLLAIAGTAEQRRAIEALAARR</sequence>
<dbReference type="PATRIC" id="fig|1813736.3.peg.3715"/>
<gene>
    <name evidence="11" type="primary">ybaL_3</name>
    <name evidence="11" type="ORF">LuPra_03506</name>
</gene>
<evidence type="ECO:0000256" key="7">
    <source>
        <dbReference type="ARBA" id="ARBA00023136"/>
    </source>
</evidence>
<dbReference type="InterPro" id="IPR006153">
    <property type="entry name" value="Cation/H_exchanger_TM"/>
</dbReference>
<keyword evidence="7 8" id="KW-0472">Membrane</keyword>
<keyword evidence="4" id="KW-0633">Potassium transport</keyword>
<feature type="transmembrane region" description="Helical" evidence="8">
    <location>
        <begin position="321"/>
        <end position="344"/>
    </location>
</feature>
<name>A0A143PPI2_LUTPR</name>
<dbReference type="InterPro" id="IPR003148">
    <property type="entry name" value="RCK_N"/>
</dbReference>
<feature type="transmembrane region" description="Helical" evidence="8">
    <location>
        <begin position="84"/>
        <end position="107"/>
    </location>
</feature>
<dbReference type="RefSeq" id="WP_110171930.1">
    <property type="nucleotide sequence ID" value="NZ_CP015136.1"/>
</dbReference>
<feature type="transmembrane region" description="Helical" evidence="8">
    <location>
        <begin position="56"/>
        <end position="75"/>
    </location>
</feature>
<feature type="transmembrane region" description="Helical" evidence="8">
    <location>
        <begin position="146"/>
        <end position="168"/>
    </location>
</feature>
<dbReference type="GO" id="GO:1902600">
    <property type="term" value="P:proton transmembrane transport"/>
    <property type="evidence" value="ECO:0007669"/>
    <property type="project" value="InterPro"/>
</dbReference>
<dbReference type="Gene3D" id="1.20.1530.20">
    <property type="match status" value="1"/>
</dbReference>
<dbReference type="Proteomes" id="UP000076079">
    <property type="component" value="Chromosome"/>
</dbReference>
<dbReference type="InterPro" id="IPR036291">
    <property type="entry name" value="NAD(P)-bd_dom_sf"/>
</dbReference>
<dbReference type="GO" id="GO:0016020">
    <property type="term" value="C:membrane"/>
    <property type="evidence" value="ECO:0007669"/>
    <property type="project" value="UniProtKB-SubCell"/>
</dbReference>
<dbReference type="GO" id="GO:0015297">
    <property type="term" value="F:antiporter activity"/>
    <property type="evidence" value="ECO:0007669"/>
    <property type="project" value="InterPro"/>
</dbReference>
<reference evidence="12" key="2">
    <citation type="submission" date="2016-04" db="EMBL/GenBank/DDBJ databases">
        <title>First Complete Genome Sequence of a Subdivision 6 Acidobacterium.</title>
        <authorList>
            <person name="Huang S."/>
            <person name="Vieira S."/>
            <person name="Bunk B."/>
            <person name="Riedel T."/>
            <person name="Sproeer C."/>
            <person name="Overmann J."/>
        </authorList>
    </citation>
    <scope>NUCLEOTIDE SEQUENCE [LARGE SCALE GENOMIC DNA]</scope>
    <source>
        <strain evidence="12">DSM 100886 HEG_-6_39</strain>
    </source>
</reference>
<comment type="similarity">
    <text evidence="2">Belongs to the monovalent cation:proton antiporter 2 (CPA2) transporter (TC 2.A.37) family.</text>
</comment>
<dbReference type="Pfam" id="PF00999">
    <property type="entry name" value="Na_H_Exchanger"/>
    <property type="match status" value="1"/>
</dbReference>
<dbReference type="PANTHER" id="PTHR42751:SF1">
    <property type="entry name" value="CATION_PROTON ANTIPORTER YBAL-RELATED"/>
    <property type="match status" value="1"/>
</dbReference>
<dbReference type="PROSITE" id="PS51202">
    <property type="entry name" value="RCK_C"/>
    <property type="match status" value="1"/>
</dbReference>
<dbReference type="SUPFAM" id="SSF116726">
    <property type="entry name" value="TrkA C-terminal domain-like"/>
    <property type="match status" value="1"/>
</dbReference>
<dbReference type="PROSITE" id="PS51201">
    <property type="entry name" value="RCK_N"/>
    <property type="match status" value="1"/>
</dbReference>
<dbReference type="STRING" id="1855912.LuPra_03506"/>
<keyword evidence="4" id="KW-0406">Ion transport</keyword>
<keyword evidence="4" id="KW-0630">Potassium</keyword>
<keyword evidence="12" id="KW-1185">Reference proteome</keyword>
<feature type="domain" description="RCK N-terminal" evidence="9">
    <location>
        <begin position="402"/>
        <end position="519"/>
    </location>
</feature>
<dbReference type="GO" id="GO:0008324">
    <property type="term" value="F:monoatomic cation transmembrane transporter activity"/>
    <property type="evidence" value="ECO:0007669"/>
    <property type="project" value="InterPro"/>
</dbReference>
<dbReference type="OrthoDB" id="9785285at2"/>
<dbReference type="EMBL" id="CP015136">
    <property type="protein sequence ID" value="AMY10276.1"/>
    <property type="molecule type" value="Genomic_DNA"/>
</dbReference>
<dbReference type="InterPro" id="IPR038770">
    <property type="entry name" value="Na+/solute_symporter_sf"/>
</dbReference>
<evidence type="ECO:0000256" key="1">
    <source>
        <dbReference type="ARBA" id="ARBA00004141"/>
    </source>
</evidence>
<feature type="domain" description="RCK C-terminal" evidence="10">
    <location>
        <begin position="566"/>
        <end position="652"/>
    </location>
</feature>
<evidence type="ECO:0000256" key="5">
    <source>
        <dbReference type="ARBA" id="ARBA00022692"/>
    </source>
</evidence>
<keyword evidence="5 8" id="KW-0812">Transmembrane</keyword>
<dbReference type="GO" id="GO:0006813">
    <property type="term" value="P:potassium ion transport"/>
    <property type="evidence" value="ECO:0007669"/>
    <property type="project" value="UniProtKB-KW"/>
</dbReference>
<dbReference type="Gene3D" id="3.30.70.1450">
    <property type="entry name" value="Regulator of K+ conductance, C-terminal domain"/>
    <property type="match status" value="1"/>
</dbReference>
<dbReference type="InterPro" id="IPR036721">
    <property type="entry name" value="RCK_C_sf"/>
</dbReference>
<accession>A0A143PPI2</accession>
<protein>
    <submittedName>
        <fullName evidence="11">Inner membrane protein YbaL</fullName>
    </submittedName>
</protein>
<dbReference type="Pfam" id="PF02080">
    <property type="entry name" value="TrkA_C"/>
    <property type="match status" value="1"/>
</dbReference>
<evidence type="ECO:0000256" key="6">
    <source>
        <dbReference type="ARBA" id="ARBA00022989"/>
    </source>
</evidence>
<dbReference type="PANTHER" id="PTHR42751">
    <property type="entry name" value="SODIUM/HYDROGEN EXCHANGER FAMILY/TRKA DOMAIN PROTEIN"/>
    <property type="match status" value="1"/>
</dbReference>
<dbReference type="SUPFAM" id="SSF51735">
    <property type="entry name" value="NAD(P)-binding Rossmann-fold domains"/>
    <property type="match status" value="1"/>
</dbReference>
<comment type="subcellular location">
    <subcellularLocation>
        <location evidence="1">Membrane</location>
        <topology evidence="1">Multi-pass membrane protein</topology>
    </subcellularLocation>
</comment>
<evidence type="ECO:0000256" key="4">
    <source>
        <dbReference type="ARBA" id="ARBA00022538"/>
    </source>
</evidence>
<reference evidence="11 12" key="1">
    <citation type="journal article" date="2016" name="Genome Announc.">
        <title>First Complete Genome Sequence of a Subdivision 6 Acidobacterium Strain.</title>
        <authorList>
            <person name="Huang S."/>
            <person name="Vieira S."/>
            <person name="Bunk B."/>
            <person name="Riedel T."/>
            <person name="Sproer C."/>
            <person name="Overmann J."/>
        </authorList>
    </citation>
    <scope>NUCLEOTIDE SEQUENCE [LARGE SCALE GENOMIC DNA]</scope>
    <source>
        <strain evidence="12">DSM 100886 HEG_-6_39</strain>
    </source>
</reference>
<feature type="transmembrane region" description="Helical" evidence="8">
    <location>
        <begin position="356"/>
        <end position="382"/>
    </location>
</feature>
<evidence type="ECO:0000313" key="12">
    <source>
        <dbReference type="Proteomes" id="UP000076079"/>
    </source>
</evidence>
<evidence type="ECO:0000259" key="10">
    <source>
        <dbReference type="PROSITE" id="PS51202"/>
    </source>
</evidence>
<organism evidence="11 12">
    <name type="scientific">Luteitalea pratensis</name>
    <dbReference type="NCBI Taxonomy" id="1855912"/>
    <lineage>
        <taxon>Bacteria</taxon>
        <taxon>Pseudomonadati</taxon>
        <taxon>Acidobacteriota</taxon>
        <taxon>Vicinamibacteria</taxon>
        <taxon>Vicinamibacterales</taxon>
        <taxon>Vicinamibacteraceae</taxon>
        <taxon>Luteitalea</taxon>
    </lineage>
</organism>